<feature type="compositionally biased region" description="Basic and acidic residues" evidence="4">
    <location>
        <begin position="96"/>
        <end position="111"/>
    </location>
</feature>
<protein>
    <submittedName>
        <fullName evidence="7">Uncharacterized protein</fullName>
    </submittedName>
</protein>
<feature type="compositionally biased region" description="Polar residues" evidence="4">
    <location>
        <begin position="984"/>
        <end position="1003"/>
    </location>
</feature>
<evidence type="ECO:0000256" key="4">
    <source>
        <dbReference type="SAM" id="MobiDB-lite"/>
    </source>
</evidence>
<dbReference type="PROSITE" id="PS50090">
    <property type="entry name" value="MYB_LIKE"/>
    <property type="match status" value="2"/>
</dbReference>
<reference evidence="7" key="1">
    <citation type="journal article" date="2023" name="Mol. Phylogenet. Evol.">
        <title>Genome-scale phylogeny and comparative genomics of the fungal order Sordariales.</title>
        <authorList>
            <person name="Hensen N."/>
            <person name="Bonometti L."/>
            <person name="Westerberg I."/>
            <person name="Brannstrom I.O."/>
            <person name="Guillou S."/>
            <person name="Cros-Aarteil S."/>
            <person name="Calhoun S."/>
            <person name="Haridas S."/>
            <person name="Kuo A."/>
            <person name="Mondo S."/>
            <person name="Pangilinan J."/>
            <person name="Riley R."/>
            <person name="LaButti K."/>
            <person name="Andreopoulos B."/>
            <person name="Lipzen A."/>
            <person name="Chen C."/>
            <person name="Yan M."/>
            <person name="Daum C."/>
            <person name="Ng V."/>
            <person name="Clum A."/>
            <person name="Steindorff A."/>
            <person name="Ohm R.A."/>
            <person name="Martin F."/>
            <person name="Silar P."/>
            <person name="Natvig D.O."/>
            <person name="Lalanne C."/>
            <person name="Gautier V."/>
            <person name="Ament-Velasquez S.L."/>
            <person name="Kruys A."/>
            <person name="Hutchinson M.I."/>
            <person name="Powell A.J."/>
            <person name="Barry K."/>
            <person name="Miller A.N."/>
            <person name="Grigoriev I.V."/>
            <person name="Debuchy R."/>
            <person name="Gladieux P."/>
            <person name="Hiltunen Thoren M."/>
            <person name="Johannesson H."/>
        </authorList>
    </citation>
    <scope>NUCLEOTIDE SEQUENCE</scope>
    <source>
        <strain evidence="7">CBS 333.67</strain>
    </source>
</reference>
<feature type="compositionally biased region" description="Polar residues" evidence="4">
    <location>
        <begin position="471"/>
        <end position="491"/>
    </location>
</feature>
<dbReference type="InterPro" id="IPR051651">
    <property type="entry name" value="DMTF1_DNA-bind_reg"/>
</dbReference>
<dbReference type="InterPro" id="IPR009057">
    <property type="entry name" value="Homeodomain-like_sf"/>
</dbReference>
<feature type="domain" description="Myb-like" evidence="5">
    <location>
        <begin position="657"/>
        <end position="706"/>
    </location>
</feature>
<dbReference type="AlphaFoldDB" id="A0AAJ0GTG6"/>
<evidence type="ECO:0000313" key="8">
    <source>
        <dbReference type="Proteomes" id="UP001273166"/>
    </source>
</evidence>
<feature type="compositionally biased region" description="Polar residues" evidence="4">
    <location>
        <begin position="1021"/>
        <end position="1034"/>
    </location>
</feature>
<dbReference type="Gene3D" id="1.10.10.60">
    <property type="entry name" value="Homeodomain-like"/>
    <property type="match status" value="2"/>
</dbReference>
<comment type="caution">
    <text evidence="7">The sequence shown here is derived from an EMBL/GenBank/DDBJ whole genome shotgun (WGS) entry which is preliminary data.</text>
</comment>
<dbReference type="Proteomes" id="UP001273166">
    <property type="component" value="Unassembled WGS sequence"/>
</dbReference>
<comment type="subcellular location">
    <subcellularLocation>
        <location evidence="1">Nucleus</location>
    </subcellularLocation>
</comment>
<feature type="compositionally biased region" description="Basic and acidic residues" evidence="4">
    <location>
        <begin position="958"/>
        <end position="978"/>
    </location>
</feature>
<dbReference type="SMART" id="SM00717">
    <property type="entry name" value="SANT"/>
    <property type="match status" value="4"/>
</dbReference>
<feature type="compositionally biased region" description="Basic and acidic residues" evidence="4">
    <location>
        <begin position="459"/>
        <end position="468"/>
    </location>
</feature>
<dbReference type="EMBL" id="JAUDZG010000004">
    <property type="protein sequence ID" value="KAK3305861.1"/>
    <property type="molecule type" value="Genomic_DNA"/>
</dbReference>
<feature type="domain" description="HTH myb-type" evidence="6">
    <location>
        <begin position="657"/>
        <end position="710"/>
    </location>
</feature>
<dbReference type="InterPro" id="IPR017930">
    <property type="entry name" value="Myb_dom"/>
</dbReference>
<gene>
    <name evidence="7" type="ORF">B0T15DRAFT_493997</name>
</gene>
<dbReference type="PANTHER" id="PTHR46380:SF2">
    <property type="entry name" value="CYCLIN-D-BINDING MYB-LIKE TRANSCRIPTION FACTOR 1"/>
    <property type="match status" value="1"/>
</dbReference>
<sequence length="1205" mass="132180">MPVSLAAAEKPTRSQRDPELSGKRRHRRSHVSLAEIGELSTEGRPFNASQPADSTVRSPSPERRPRPATQPELTDAEDHVPSRRSGQVVKVTLTHPHGEVPDKAALIEEFKARRRRSPGAPSPIRERNTLPADDSDVAGTAGDVPASQRKTSKKKKRKRKEVVRDVPQEEATLRQEDTEALPEEAGPEGAVTDISPAPLGFGRKSKGKDGQVVGDFIQEAVKVEPGPALSDTGNEHPSSTQPPRKRSRRESDSEARKKKKSSQKTSTRELDAEVKPEPPDEVSSLVEEAALERMDGGSRTAMRASTKRRPVASAQSLPADMEMDQGDEPERPGATWPAPNVPSEDQPAGTTSSSNLRRAADSPPPPSDSGYAEPDDQAQKEMEPGMDVDIADGLPRHGYDDIGIQYAASAYAPTTMSQLPSSNSARNTKGSVPESPTRQEADALPDQDGAAVTPVNQEANEHADEQLPVKENSQPTSTPGTVSAKSPGSRTNTKRKTKRPFTFPCEDEENAKAFSELPADVAAPPRSRPSKKAQVSVRGESGASAMPRNGRKRKTRKQQDGDRAETSEDGDNATAIRQYRSGPLSQTEQDAVVRAVERFRDNQAISQEEVIQLIHANLLQAQAASRQLCGHLWSSIQDACPSRPRQKLINWCRQRFHNFVARGTWTKEQDDELADLVDAHGKKWSFIAGLINRHQKDVRDRWRNYLICREKIKTDVWSEDEEERLRELVEQAMETIREKLPEHSRKSPEQLINWLAISEEMGHTRSRLQCMEKWKRMRAAEPIPDKAATVLPPGSSWRLEKARAELRKFSVNDKFTLVRAVRDSGVGTDKKINWAHIRRDVFGGKFERQTLIVTWGRLRQSVPESEWKTTRDCARYLCDMYEREGNLEAPGGAEAEEEGHGSPPPVPSPVSKKKKKKKKQDEGKGKEVVPASPAYVPTSEPQAARAKSRKRPTTAHSAIHDDDAGLVEPHPKRSEAKSSKKNRAATSTEHVATKDQATIESLNPATQPPAEEQPGPEPDFEQSQLSPSVKAQVSRTKRRERRASVAEQSSVGVGEGDFLLPGPKAANTKTPKRSHGSFSHGDAEGPETAVSGVDDPSAEGKEDEEAGPPSSAPPRTASARVSKKSRHGSLSNSTAESPRLKKRKLSGFLSAKTAKVNRSAKAAMSGEAEGRPSASGKSWSDISSDMDDDMEDIPATLPSSWRSRN</sequence>
<dbReference type="CDD" id="cd00167">
    <property type="entry name" value="SANT"/>
    <property type="match status" value="1"/>
</dbReference>
<evidence type="ECO:0000259" key="6">
    <source>
        <dbReference type="PROSITE" id="PS51294"/>
    </source>
</evidence>
<feature type="compositionally biased region" description="Basic and acidic residues" evidence="4">
    <location>
        <begin position="10"/>
        <end position="22"/>
    </location>
</feature>
<dbReference type="SUPFAM" id="SSF46689">
    <property type="entry name" value="Homeodomain-like"/>
    <property type="match status" value="2"/>
</dbReference>
<dbReference type="RefSeq" id="XP_062721641.1">
    <property type="nucleotide sequence ID" value="XM_062866985.1"/>
</dbReference>
<dbReference type="PROSITE" id="PS51294">
    <property type="entry name" value="HTH_MYB"/>
    <property type="match status" value="1"/>
</dbReference>
<proteinExistence type="predicted"/>
<feature type="compositionally biased region" description="Basic and acidic residues" evidence="4">
    <location>
        <begin position="557"/>
        <end position="566"/>
    </location>
</feature>
<evidence type="ECO:0000256" key="1">
    <source>
        <dbReference type="ARBA" id="ARBA00004123"/>
    </source>
</evidence>
<reference evidence="7" key="2">
    <citation type="submission" date="2023-06" db="EMBL/GenBank/DDBJ databases">
        <authorList>
            <consortium name="Lawrence Berkeley National Laboratory"/>
            <person name="Mondo S.J."/>
            <person name="Hensen N."/>
            <person name="Bonometti L."/>
            <person name="Westerberg I."/>
            <person name="Brannstrom I.O."/>
            <person name="Guillou S."/>
            <person name="Cros-Aarteil S."/>
            <person name="Calhoun S."/>
            <person name="Haridas S."/>
            <person name="Kuo A."/>
            <person name="Pangilinan J."/>
            <person name="Riley R."/>
            <person name="Labutti K."/>
            <person name="Andreopoulos B."/>
            <person name="Lipzen A."/>
            <person name="Chen C."/>
            <person name="Yanf M."/>
            <person name="Daum C."/>
            <person name="Ng V."/>
            <person name="Clum A."/>
            <person name="Steindorff A."/>
            <person name="Ohm R."/>
            <person name="Martin F."/>
            <person name="Silar P."/>
            <person name="Natvig D."/>
            <person name="Lalanne C."/>
            <person name="Gautier V."/>
            <person name="Ament-Velasquez S.L."/>
            <person name="Kruys A."/>
            <person name="Hutchinson M.I."/>
            <person name="Powell A.J."/>
            <person name="Barry K."/>
            <person name="Miller A.N."/>
            <person name="Grigoriev I.V."/>
            <person name="Debuchy R."/>
            <person name="Gladieux P."/>
            <person name="Thoren M.H."/>
            <person name="Johannesson H."/>
        </authorList>
    </citation>
    <scope>NUCLEOTIDE SEQUENCE</scope>
    <source>
        <strain evidence="7">CBS 333.67</strain>
    </source>
</reference>
<feature type="compositionally biased region" description="Low complexity" evidence="4">
    <location>
        <begin position="1107"/>
        <end position="1120"/>
    </location>
</feature>
<dbReference type="GO" id="GO:0003700">
    <property type="term" value="F:DNA-binding transcription factor activity"/>
    <property type="evidence" value="ECO:0007669"/>
    <property type="project" value="TreeGrafter"/>
</dbReference>
<feature type="compositionally biased region" description="Polar residues" evidence="4">
    <location>
        <begin position="415"/>
        <end position="438"/>
    </location>
</feature>
<feature type="region of interest" description="Disordered" evidence="4">
    <location>
        <begin position="1"/>
        <end position="399"/>
    </location>
</feature>
<feature type="region of interest" description="Disordered" evidence="4">
    <location>
        <begin position="415"/>
        <end position="588"/>
    </location>
</feature>
<feature type="compositionally biased region" description="Low complexity" evidence="4">
    <location>
        <begin position="1004"/>
        <end position="1013"/>
    </location>
</feature>
<feature type="region of interest" description="Disordered" evidence="4">
    <location>
        <begin position="891"/>
        <end position="1205"/>
    </location>
</feature>
<feature type="compositionally biased region" description="Polar residues" evidence="4">
    <location>
        <begin position="47"/>
        <end position="56"/>
    </location>
</feature>
<feature type="domain" description="Myb-like" evidence="5">
    <location>
        <begin position="709"/>
        <end position="778"/>
    </location>
</feature>
<evidence type="ECO:0000256" key="2">
    <source>
        <dbReference type="ARBA" id="ARBA00023125"/>
    </source>
</evidence>
<keyword evidence="8" id="KW-1185">Reference proteome</keyword>
<evidence type="ECO:0000313" key="7">
    <source>
        <dbReference type="EMBL" id="KAK3305861.1"/>
    </source>
</evidence>
<feature type="compositionally biased region" description="Basic and acidic residues" evidence="4">
    <location>
        <begin position="266"/>
        <end position="278"/>
    </location>
</feature>
<name>A0AAJ0GTG6_9PEZI</name>
<dbReference type="Pfam" id="PF13921">
    <property type="entry name" value="Myb_DNA-bind_6"/>
    <property type="match status" value="1"/>
</dbReference>
<dbReference type="InterPro" id="IPR001005">
    <property type="entry name" value="SANT/Myb"/>
</dbReference>
<feature type="compositionally biased region" description="Polar residues" evidence="4">
    <location>
        <begin position="231"/>
        <end position="242"/>
    </location>
</feature>
<feature type="compositionally biased region" description="Basic residues" evidence="4">
    <location>
        <begin position="150"/>
        <end position="161"/>
    </location>
</feature>
<dbReference type="GO" id="GO:0000976">
    <property type="term" value="F:transcription cis-regulatory region binding"/>
    <property type="evidence" value="ECO:0007669"/>
    <property type="project" value="TreeGrafter"/>
</dbReference>
<evidence type="ECO:0000259" key="5">
    <source>
        <dbReference type="PROSITE" id="PS50090"/>
    </source>
</evidence>
<evidence type="ECO:0000256" key="3">
    <source>
        <dbReference type="ARBA" id="ARBA00023242"/>
    </source>
</evidence>
<feature type="compositionally biased region" description="Basic and acidic residues" evidence="4">
    <location>
        <begin position="162"/>
        <end position="177"/>
    </location>
</feature>
<dbReference type="GeneID" id="87885814"/>
<accession>A0AAJ0GTG6</accession>
<dbReference type="PANTHER" id="PTHR46380">
    <property type="entry name" value="CYCLIN-D-BINDING MYB-LIKE TRANSCRIPTION FACTOR 1"/>
    <property type="match status" value="1"/>
</dbReference>
<dbReference type="GO" id="GO:0005634">
    <property type="term" value="C:nucleus"/>
    <property type="evidence" value="ECO:0007669"/>
    <property type="project" value="UniProtKB-SubCell"/>
</dbReference>
<keyword evidence="3" id="KW-0539">Nucleus</keyword>
<keyword evidence="2" id="KW-0238">DNA-binding</keyword>
<organism evidence="7 8">
    <name type="scientific">Chaetomium strumarium</name>
    <dbReference type="NCBI Taxonomy" id="1170767"/>
    <lineage>
        <taxon>Eukaryota</taxon>
        <taxon>Fungi</taxon>
        <taxon>Dikarya</taxon>
        <taxon>Ascomycota</taxon>
        <taxon>Pezizomycotina</taxon>
        <taxon>Sordariomycetes</taxon>
        <taxon>Sordariomycetidae</taxon>
        <taxon>Sordariales</taxon>
        <taxon>Chaetomiaceae</taxon>
        <taxon>Chaetomium</taxon>
    </lineage>
</organism>